<dbReference type="Proteomes" id="UP000191672">
    <property type="component" value="Unassembled WGS sequence"/>
</dbReference>
<proteinExistence type="predicted"/>
<dbReference type="InterPro" id="IPR011990">
    <property type="entry name" value="TPR-like_helical_dom_sf"/>
</dbReference>
<dbReference type="Pfam" id="PF01734">
    <property type="entry name" value="Patatin"/>
    <property type="match status" value="1"/>
</dbReference>
<dbReference type="InterPro" id="IPR002641">
    <property type="entry name" value="PNPLA_dom"/>
</dbReference>
<dbReference type="InterPro" id="IPR002182">
    <property type="entry name" value="NB-ARC"/>
</dbReference>
<dbReference type="NCBIfam" id="NF040586">
    <property type="entry name" value="FxSxx_TPR"/>
    <property type="match status" value="1"/>
</dbReference>
<dbReference type="GO" id="GO:0016787">
    <property type="term" value="F:hydrolase activity"/>
    <property type="evidence" value="ECO:0007669"/>
    <property type="project" value="UniProtKB-UniRule"/>
</dbReference>
<dbReference type="GO" id="GO:0016042">
    <property type="term" value="P:lipid catabolic process"/>
    <property type="evidence" value="ECO:0007669"/>
    <property type="project" value="UniProtKB-UniRule"/>
</dbReference>
<dbReference type="CDD" id="cd07216">
    <property type="entry name" value="Pat17_PNPLA8_PNPLA9_like3"/>
    <property type="match status" value="1"/>
</dbReference>
<feature type="short sequence motif" description="DGA/G" evidence="2">
    <location>
        <begin position="210"/>
        <end position="212"/>
    </location>
</feature>
<dbReference type="Gene3D" id="3.40.50.300">
    <property type="entry name" value="P-loop containing nucleotide triphosphate hydrolases"/>
    <property type="match status" value="1"/>
</dbReference>
<dbReference type="SUPFAM" id="SSF48452">
    <property type="entry name" value="TPR-like"/>
    <property type="match status" value="3"/>
</dbReference>
<accession>A0A1V6PEV7</accession>
<dbReference type="SUPFAM" id="SSF52540">
    <property type="entry name" value="P-loop containing nucleoside triphosphate hydrolases"/>
    <property type="match status" value="1"/>
</dbReference>
<feature type="short sequence motif" description="GXGXXG" evidence="2">
    <location>
        <begin position="27"/>
        <end position="32"/>
    </location>
</feature>
<gene>
    <name evidence="4" type="ORF">PENANT_c153G09885</name>
</gene>
<evidence type="ECO:0000313" key="5">
    <source>
        <dbReference type="Proteomes" id="UP000191672"/>
    </source>
</evidence>
<feature type="short sequence motif" description="GXSXG" evidence="2">
    <location>
        <begin position="68"/>
        <end position="72"/>
    </location>
</feature>
<dbReference type="Pfam" id="PF13374">
    <property type="entry name" value="TPR_10"/>
    <property type="match status" value="3"/>
</dbReference>
<dbReference type="PANTHER" id="PTHR46082:SF6">
    <property type="entry name" value="AAA+ ATPASE DOMAIN-CONTAINING PROTEIN-RELATED"/>
    <property type="match status" value="1"/>
</dbReference>
<dbReference type="PANTHER" id="PTHR46082">
    <property type="entry name" value="ATP/GTP-BINDING PROTEIN-RELATED"/>
    <property type="match status" value="1"/>
</dbReference>
<dbReference type="PRINTS" id="PR00381">
    <property type="entry name" value="KINESINLIGHT"/>
</dbReference>
<evidence type="ECO:0000256" key="1">
    <source>
        <dbReference type="ARBA" id="ARBA00023098"/>
    </source>
</evidence>
<feature type="active site" description="Nucleophile" evidence="2">
    <location>
        <position position="70"/>
    </location>
</feature>
<dbReference type="InterPro" id="IPR027417">
    <property type="entry name" value="P-loop_NTPase"/>
</dbReference>
<dbReference type="PROSITE" id="PS51635">
    <property type="entry name" value="PNPLA"/>
    <property type="match status" value="1"/>
</dbReference>
<name>A0A1V6PEV7_9EURO</name>
<dbReference type="EMBL" id="MDYN01000153">
    <property type="protein sequence ID" value="OQD75548.1"/>
    <property type="molecule type" value="Genomic_DNA"/>
</dbReference>
<keyword evidence="1 2" id="KW-0443">Lipid metabolism</keyword>
<dbReference type="Gene3D" id="3.40.1090.10">
    <property type="entry name" value="Cytosolic phospholipase A2 catalytic domain"/>
    <property type="match status" value="1"/>
</dbReference>
<dbReference type="SMART" id="SM00028">
    <property type="entry name" value="TPR"/>
    <property type="match status" value="14"/>
</dbReference>
<dbReference type="SUPFAM" id="SSF52151">
    <property type="entry name" value="FabD/lysophospholipase-like"/>
    <property type="match status" value="1"/>
</dbReference>
<dbReference type="STRING" id="416450.A0A1V6PEV7"/>
<dbReference type="InterPro" id="IPR016035">
    <property type="entry name" value="Acyl_Trfase/lysoPLipase"/>
</dbReference>
<organism evidence="4 5">
    <name type="scientific">Penicillium antarcticum</name>
    <dbReference type="NCBI Taxonomy" id="416450"/>
    <lineage>
        <taxon>Eukaryota</taxon>
        <taxon>Fungi</taxon>
        <taxon>Dikarya</taxon>
        <taxon>Ascomycota</taxon>
        <taxon>Pezizomycotina</taxon>
        <taxon>Eurotiomycetes</taxon>
        <taxon>Eurotiomycetidae</taxon>
        <taxon>Eurotiales</taxon>
        <taxon>Aspergillaceae</taxon>
        <taxon>Penicillium</taxon>
    </lineage>
</organism>
<keyword evidence="5" id="KW-1185">Reference proteome</keyword>
<evidence type="ECO:0000256" key="2">
    <source>
        <dbReference type="PROSITE-ProRule" id="PRU01161"/>
    </source>
</evidence>
<keyword evidence="2" id="KW-0378">Hydrolase</keyword>
<dbReference type="Pfam" id="PF13424">
    <property type="entry name" value="TPR_12"/>
    <property type="match status" value="6"/>
</dbReference>
<feature type="domain" description="PNPLA" evidence="3">
    <location>
        <begin position="23"/>
        <end position="223"/>
    </location>
</feature>
<sequence>MQQVATVHGGEPNPLDSTGLCLLSLDGGGVRGLSTLYILKGLMDRLNQARPEGSPAKKPCEVFDLIGGTSTGGLIAIMLGRLEMNVDDCILAYIKLMKMVFGKPSKRGLSSLFGKIEPRFDANKLEGAINEVISGCGAKPTDLFNDQADRGCRVFVCSITQETKEIVRLRSYPMRNKPGIPATICQAARATSAATTFFEPASIGARRFADGALGANNPVDEVEGEASDIWCEETGDLKPLVKCFISIGTGHPGKKAMEDNLLKFVSKTLPALVTQTEHTEKRFIAKWRQHYDRKRYFRFNVDQGLQDVGLAEYQEQGLIESATEGYLDHQTVAFRVRDCVENLKSKQSATNLDYTAEIQGYQKSLALLEQWQGRARWQVPFERNTKFTGREELLNNLTQKLQQESDATTKIAITGLGGVGKTQLVLELAHRVRERCAVCWIPVNSLANLQTAYRKVAQNLGLPGCDEIGVDILEIVQTYLSDETIGPWLLVLDNADDIELCTSPLTSEAGTKRLIDYMPRSRHGAIIWTTRDRKVATGVARENVMTVQQMDESGASKIMRKYLIDPSRIKTNEGLLPGLLRKLTYLPLAIVQAASYINETGESLKTYEALLSSQDDEAIELLGEHFEDDGRYSGIENAVAKTWLISFEQIRRRSSLAFEYLGFMACVDPKDIPRSLLPPSERSSPKQQTDAIGILNAFSFITRHGDGSAFDLHRLVHLATRGWLKKNGELPACHKQAVVRLSELLSDISQTNRVHWRSYIAHAQYAVGGDEKKCSKEEVNLAEMCGDCLSYDGRYREAERMYQIVVGYRESVLGSEYPDTLTSVSNLGSVLSRQGRYEEAEAMHRRALQGYENVLGLEHPDTLTSVSNLGSVLDSQGRYEEAEAMHRRALQDRENVLGLEHPSTLTSVNNLGFVLSQQGRYEEAEAMHRRALQGYVNVQGLEHPDTLTSVSNLGLVLDRQGRYEEAEAMHRRALQDRENVLGLEHPNTLTSVNNLGSVLDSQGRYEEAEVMHRRALEGYENVLGLEHPDTLTIVSNLGSVLSQQGRYEEAEVMHRRALEGYENVLGLEHPDTLTSVSNLGLVLDRQGRYEEAEAMHRRALQDRENVLGLEHPNTLTSVNNLGSVLDSQGRYEEAEAMHRRALEGYENVLGLENPDTLTIVSNLGSVLSRQGRYEEAKGIHRRALQNQEKVLGLEHPDTLTSVSNLGLVLDSQGRYEEAEAMHRRALQDRENVLGLEHPSTLTSINNLGFVLSRQGRYEEAEAMHRRALQGYENVLGLEHPDTLTSVSNLGLVLDRQGRYEEAEALHWRALQDRENVLGLEHPSTLTSVNNLGSVLDSQDRYEEAEAMHRRALQDRENVLGLEHPSTLTSVSNLGSVLSRQGRYEEAEAMHRRALQDRENVLGLEHPDTLASLSNLGSVLSRQGRYEEAEAIHWRRP</sequence>
<comment type="caution">
    <text evidence="4">The sequence shown here is derived from an EMBL/GenBank/DDBJ whole genome shotgun (WGS) entry which is preliminary data.</text>
</comment>
<dbReference type="InterPro" id="IPR019734">
    <property type="entry name" value="TPR_rpt"/>
</dbReference>
<dbReference type="GO" id="GO:0046486">
    <property type="term" value="P:glycerolipid metabolic process"/>
    <property type="evidence" value="ECO:0007669"/>
    <property type="project" value="UniProtKB-ARBA"/>
</dbReference>
<evidence type="ECO:0000313" key="4">
    <source>
        <dbReference type="EMBL" id="OQD75548.1"/>
    </source>
</evidence>
<feature type="active site" description="Proton acceptor" evidence="2">
    <location>
        <position position="210"/>
    </location>
</feature>
<evidence type="ECO:0000259" key="3">
    <source>
        <dbReference type="PROSITE" id="PS51635"/>
    </source>
</evidence>
<dbReference type="Pfam" id="PF00931">
    <property type="entry name" value="NB-ARC"/>
    <property type="match status" value="1"/>
</dbReference>
<keyword evidence="2" id="KW-0442">Lipid degradation</keyword>
<reference evidence="5" key="1">
    <citation type="journal article" date="2017" name="Nat. Microbiol.">
        <title>Global analysis of biosynthetic gene clusters reveals vast potential of secondary metabolite production in Penicillium species.</title>
        <authorList>
            <person name="Nielsen J.C."/>
            <person name="Grijseels S."/>
            <person name="Prigent S."/>
            <person name="Ji B."/>
            <person name="Dainat J."/>
            <person name="Nielsen K.F."/>
            <person name="Frisvad J.C."/>
            <person name="Workman M."/>
            <person name="Nielsen J."/>
        </authorList>
    </citation>
    <scope>NUCLEOTIDE SEQUENCE [LARGE SCALE GENOMIC DNA]</scope>
    <source>
        <strain evidence="5">IBT 31811</strain>
    </source>
</reference>
<dbReference type="GO" id="GO:0043531">
    <property type="term" value="F:ADP binding"/>
    <property type="evidence" value="ECO:0007669"/>
    <property type="project" value="InterPro"/>
</dbReference>
<protein>
    <recommendedName>
        <fullName evidence="3">PNPLA domain-containing protein</fullName>
    </recommendedName>
</protein>
<dbReference type="InterPro" id="IPR053137">
    <property type="entry name" value="NLR-like"/>
</dbReference>
<dbReference type="Gene3D" id="1.25.40.10">
    <property type="entry name" value="Tetratricopeptide repeat domain"/>
    <property type="match status" value="4"/>
</dbReference>